<gene>
    <name evidence="15" type="ORF">ILEXP_LOCUS22351</name>
</gene>
<feature type="compositionally biased region" description="Basic and acidic residues" evidence="13">
    <location>
        <begin position="209"/>
        <end position="221"/>
    </location>
</feature>
<keyword evidence="11" id="KW-0324">Glycolysis</keyword>
<evidence type="ECO:0000259" key="14">
    <source>
        <dbReference type="Pfam" id="PF00224"/>
    </source>
</evidence>
<name>A0ABC8SG41_9AQUA</name>
<evidence type="ECO:0000256" key="1">
    <source>
        <dbReference type="ARBA" id="ARBA00001958"/>
    </source>
</evidence>
<dbReference type="SUPFAM" id="SSF51621">
    <property type="entry name" value="Phosphoenolpyruvate/pyruvate domain"/>
    <property type="match status" value="1"/>
</dbReference>
<evidence type="ECO:0000256" key="11">
    <source>
        <dbReference type="ARBA" id="ARBA00023152"/>
    </source>
</evidence>
<keyword evidence="9" id="KW-0067">ATP-binding</keyword>
<accession>A0ABC8SG41</accession>
<organism evidence="15 16">
    <name type="scientific">Ilex paraguariensis</name>
    <name type="common">yerba mate</name>
    <dbReference type="NCBI Taxonomy" id="185542"/>
    <lineage>
        <taxon>Eukaryota</taxon>
        <taxon>Viridiplantae</taxon>
        <taxon>Streptophyta</taxon>
        <taxon>Embryophyta</taxon>
        <taxon>Tracheophyta</taxon>
        <taxon>Spermatophyta</taxon>
        <taxon>Magnoliopsida</taxon>
        <taxon>eudicotyledons</taxon>
        <taxon>Gunneridae</taxon>
        <taxon>Pentapetalae</taxon>
        <taxon>asterids</taxon>
        <taxon>campanulids</taxon>
        <taxon>Aquifoliales</taxon>
        <taxon>Aquifoliaceae</taxon>
        <taxon>Ilex</taxon>
    </lineage>
</organism>
<comment type="cofactor">
    <cofactor evidence="1">
        <name>K(+)</name>
        <dbReference type="ChEBI" id="CHEBI:29103"/>
    </cofactor>
</comment>
<evidence type="ECO:0000256" key="12">
    <source>
        <dbReference type="ARBA" id="ARBA00023317"/>
    </source>
</evidence>
<keyword evidence="16" id="KW-1185">Reference proteome</keyword>
<sequence length="237" mass="26759">MKVKEVKGEDVVCLIKNSATLDQSLYTLHVSQIPIDLPTLTDKDKESLYTLHVSQIPIDLPTLTDKDKEVISTWGVQNNVDFLSLSSTRSAEDVRRVRMVISTWGVQNNVDFLSLSSTRSAVDVRRVRMAREYLSELGNLNETQIFAKIENVEGLKHFDEILQEADGIILARGNLGIDLPAEKVSFHHYVILPPNPPIPSLCPPTQTYTKREGKDRPEKENKRKKSSNSFNTAHLFC</sequence>
<dbReference type="GO" id="GO:0004743">
    <property type="term" value="F:pyruvate kinase activity"/>
    <property type="evidence" value="ECO:0007669"/>
    <property type="project" value="UniProtKB-EC"/>
</dbReference>
<evidence type="ECO:0000256" key="4">
    <source>
        <dbReference type="ARBA" id="ARBA00012142"/>
    </source>
</evidence>
<evidence type="ECO:0000256" key="6">
    <source>
        <dbReference type="ARBA" id="ARBA00022723"/>
    </source>
</evidence>
<keyword evidence="8" id="KW-0418">Kinase</keyword>
<evidence type="ECO:0000256" key="5">
    <source>
        <dbReference type="ARBA" id="ARBA00022679"/>
    </source>
</evidence>
<keyword evidence="5" id="KW-0808">Transferase</keyword>
<feature type="domain" description="Pyruvate kinase barrel" evidence="14">
    <location>
        <begin position="56"/>
        <end position="101"/>
    </location>
</feature>
<dbReference type="AlphaFoldDB" id="A0ABC8SG41"/>
<dbReference type="InterPro" id="IPR040442">
    <property type="entry name" value="Pyrv_kinase-like_dom_sf"/>
</dbReference>
<keyword evidence="6" id="KW-0479">Metal-binding</keyword>
<dbReference type="GO" id="GO:0046872">
    <property type="term" value="F:metal ion binding"/>
    <property type="evidence" value="ECO:0007669"/>
    <property type="project" value="UniProtKB-KW"/>
</dbReference>
<comment type="similarity">
    <text evidence="3">Belongs to the pyruvate kinase family.</text>
</comment>
<dbReference type="PANTHER" id="PTHR11817">
    <property type="entry name" value="PYRUVATE KINASE"/>
    <property type="match status" value="1"/>
</dbReference>
<dbReference type="InterPro" id="IPR015813">
    <property type="entry name" value="Pyrv/PenolPyrv_kinase-like_dom"/>
</dbReference>
<keyword evidence="10" id="KW-0460">Magnesium</keyword>
<evidence type="ECO:0000256" key="10">
    <source>
        <dbReference type="ARBA" id="ARBA00022842"/>
    </source>
</evidence>
<dbReference type="InterPro" id="IPR015806">
    <property type="entry name" value="Pyrv_Knase_insert_dom_sf"/>
</dbReference>
<dbReference type="Gene3D" id="2.40.33.10">
    <property type="entry name" value="PK beta-barrel domain-like"/>
    <property type="match status" value="1"/>
</dbReference>
<feature type="domain" description="Pyruvate kinase barrel" evidence="14">
    <location>
        <begin position="103"/>
        <end position="187"/>
    </location>
</feature>
<evidence type="ECO:0000256" key="7">
    <source>
        <dbReference type="ARBA" id="ARBA00022741"/>
    </source>
</evidence>
<keyword evidence="12" id="KW-0670">Pyruvate</keyword>
<evidence type="ECO:0000256" key="8">
    <source>
        <dbReference type="ARBA" id="ARBA00022777"/>
    </source>
</evidence>
<dbReference type="InterPro" id="IPR015793">
    <property type="entry name" value="Pyrv_Knase_brl"/>
</dbReference>
<evidence type="ECO:0000313" key="15">
    <source>
        <dbReference type="EMBL" id="CAK9154048.1"/>
    </source>
</evidence>
<dbReference type="GO" id="GO:0005524">
    <property type="term" value="F:ATP binding"/>
    <property type="evidence" value="ECO:0007669"/>
    <property type="project" value="UniProtKB-KW"/>
</dbReference>
<keyword evidence="7" id="KW-0547">Nucleotide-binding</keyword>
<proteinExistence type="inferred from homology"/>
<evidence type="ECO:0000256" key="3">
    <source>
        <dbReference type="ARBA" id="ARBA00008663"/>
    </source>
</evidence>
<dbReference type="InterPro" id="IPR001697">
    <property type="entry name" value="Pyr_Knase"/>
</dbReference>
<evidence type="ECO:0000313" key="16">
    <source>
        <dbReference type="Proteomes" id="UP001642360"/>
    </source>
</evidence>
<dbReference type="GO" id="GO:0016301">
    <property type="term" value="F:kinase activity"/>
    <property type="evidence" value="ECO:0007669"/>
    <property type="project" value="UniProtKB-KW"/>
</dbReference>
<dbReference type="Proteomes" id="UP001642360">
    <property type="component" value="Unassembled WGS sequence"/>
</dbReference>
<evidence type="ECO:0000256" key="2">
    <source>
        <dbReference type="ARBA" id="ARBA00004997"/>
    </source>
</evidence>
<dbReference type="EMBL" id="CAUOFW020002480">
    <property type="protein sequence ID" value="CAK9154048.1"/>
    <property type="molecule type" value="Genomic_DNA"/>
</dbReference>
<evidence type="ECO:0000256" key="13">
    <source>
        <dbReference type="SAM" id="MobiDB-lite"/>
    </source>
</evidence>
<dbReference type="Gene3D" id="3.20.20.60">
    <property type="entry name" value="Phosphoenolpyruvate-binding domains"/>
    <property type="match status" value="2"/>
</dbReference>
<dbReference type="Pfam" id="PF00224">
    <property type="entry name" value="PK"/>
    <property type="match status" value="2"/>
</dbReference>
<comment type="pathway">
    <text evidence="2">Carbohydrate degradation; glycolysis; pyruvate from D-glyceraldehyde 3-phosphate: step 5/5.</text>
</comment>
<protein>
    <recommendedName>
        <fullName evidence="4">pyruvate kinase</fullName>
        <ecNumber evidence="4">2.7.1.40</ecNumber>
    </recommendedName>
</protein>
<reference evidence="15 16" key="1">
    <citation type="submission" date="2024-02" db="EMBL/GenBank/DDBJ databases">
        <authorList>
            <person name="Vignale AGUSTIN F."/>
            <person name="Sosa J E."/>
            <person name="Modenutti C."/>
        </authorList>
    </citation>
    <scope>NUCLEOTIDE SEQUENCE [LARGE SCALE GENOMIC DNA]</scope>
</reference>
<evidence type="ECO:0000256" key="9">
    <source>
        <dbReference type="ARBA" id="ARBA00022840"/>
    </source>
</evidence>
<comment type="caution">
    <text evidence="15">The sequence shown here is derived from an EMBL/GenBank/DDBJ whole genome shotgun (WGS) entry which is preliminary data.</text>
</comment>
<feature type="region of interest" description="Disordered" evidence="13">
    <location>
        <begin position="200"/>
        <end position="237"/>
    </location>
</feature>
<dbReference type="EC" id="2.7.1.40" evidence="4"/>